<proteinExistence type="predicted"/>
<reference evidence="2 3" key="1">
    <citation type="submission" date="2017-09" db="EMBL/GenBank/DDBJ databases">
        <authorList>
            <person name="Ehlers B."/>
            <person name="Leendertz F.H."/>
        </authorList>
    </citation>
    <scope>NUCLEOTIDE SEQUENCE [LARGE SCALE GENOMIC DNA]</scope>
    <source>
        <strain evidence="2 3">DSM 45537</strain>
    </source>
</reference>
<dbReference type="InterPro" id="IPR011944">
    <property type="entry name" value="Steroid_delta5-4_isomerase"/>
</dbReference>
<dbReference type="InterPro" id="IPR037401">
    <property type="entry name" value="SnoaL-like"/>
</dbReference>
<dbReference type="Pfam" id="PF01966">
    <property type="entry name" value="HD"/>
    <property type="match status" value="1"/>
</dbReference>
<evidence type="ECO:0000313" key="2">
    <source>
        <dbReference type="EMBL" id="SNY87059.1"/>
    </source>
</evidence>
<dbReference type="CDD" id="cd00077">
    <property type="entry name" value="HDc"/>
    <property type="match status" value="1"/>
</dbReference>
<protein>
    <recommendedName>
        <fullName evidence="1">HD/PDEase domain-containing protein</fullName>
    </recommendedName>
</protein>
<dbReference type="InterPro" id="IPR003607">
    <property type="entry name" value="HD/PDEase_dom"/>
</dbReference>
<evidence type="ECO:0000313" key="3">
    <source>
        <dbReference type="Proteomes" id="UP000219565"/>
    </source>
</evidence>
<dbReference type="PANTHER" id="PTHR35569:SF1">
    <property type="entry name" value="CYANAMIDE HYDRATASE DDI2-RELATED"/>
    <property type="match status" value="1"/>
</dbReference>
<organism evidence="2 3">
    <name type="scientific">Nocardia amikacinitolerans</name>
    <dbReference type="NCBI Taxonomy" id="756689"/>
    <lineage>
        <taxon>Bacteria</taxon>
        <taxon>Bacillati</taxon>
        <taxon>Actinomycetota</taxon>
        <taxon>Actinomycetes</taxon>
        <taxon>Mycobacteriales</taxon>
        <taxon>Nocardiaceae</taxon>
        <taxon>Nocardia</taxon>
    </lineage>
</organism>
<feature type="domain" description="HD/PDEase" evidence="1">
    <location>
        <begin position="31"/>
        <end position="107"/>
    </location>
</feature>
<dbReference type="RefSeq" id="WP_218841169.1">
    <property type="nucleotide sequence ID" value="NZ_OBEG01000004.1"/>
</dbReference>
<dbReference type="SUPFAM" id="SSF54427">
    <property type="entry name" value="NTF2-like"/>
    <property type="match status" value="1"/>
</dbReference>
<accession>A0A285LQ72</accession>
<evidence type="ECO:0000259" key="1">
    <source>
        <dbReference type="SMART" id="SM00471"/>
    </source>
</evidence>
<dbReference type="PANTHER" id="PTHR35569">
    <property type="entry name" value="CYANAMIDE HYDRATASE DDI2-RELATED"/>
    <property type="match status" value="1"/>
</dbReference>
<dbReference type="Pfam" id="PF12680">
    <property type="entry name" value="SnoaL_2"/>
    <property type="match status" value="1"/>
</dbReference>
<dbReference type="SUPFAM" id="SSF109604">
    <property type="entry name" value="HD-domain/PDEase-like"/>
    <property type="match status" value="1"/>
</dbReference>
<dbReference type="AlphaFoldDB" id="A0A285LQ72"/>
<dbReference type="Proteomes" id="UP000219565">
    <property type="component" value="Unassembled WGS sequence"/>
</dbReference>
<dbReference type="NCBIfam" id="TIGR02246">
    <property type="entry name" value="SgcJ/EcaC family oxidoreductase"/>
    <property type="match status" value="1"/>
</dbReference>
<gene>
    <name evidence="2" type="ORF">SAMN04244553_3992</name>
</gene>
<dbReference type="EMBL" id="OBEG01000004">
    <property type="protein sequence ID" value="SNY87059.1"/>
    <property type="molecule type" value="Genomic_DNA"/>
</dbReference>
<name>A0A285LQ72_9NOCA</name>
<dbReference type="InterPro" id="IPR032710">
    <property type="entry name" value="NTF2-like_dom_sf"/>
</dbReference>
<dbReference type="SMART" id="SM00471">
    <property type="entry name" value="HDc"/>
    <property type="match status" value="1"/>
</dbReference>
<dbReference type="Gene3D" id="1.10.3210.10">
    <property type="entry name" value="Hypothetical protein af1432"/>
    <property type="match status" value="1"/>
</dbReference>
<keyword evidence="3" id="KW-1185">Reference proteome</keyword>
<dbReference type="InterPro" id="IPR006674">
    <property type="entry name" value="HD_domain"/>
</dbReference>
<dbReference type="Gene3D" id="3.10.450.50">
    <property type="match status" value="1"/>
</dbReference>
<sequence length="350" mass="37983">MADDLPDLYTEFRLPETALATAAYRFAEQTEPAFVFHHSVRSFIYARVLAERRGHLPAVDYDEELLFLGCVLHDLGLTENGNCDQRFEVDGADVAAAFLREHGVDQRRIDTVWDAIALHSSEGIASRKCLEVALTQAGTGADVLGHDREILPADLVERVHAVLPRADIGYALTDAIVAQAIRKPSKARPLTFPGELVRKHLPNGAMPEWHDLLAQNGWGDRPVAARTEGSASTPEELGMLFMKNLAAGDLEGLVSLYEPQATFVPAPGVVVSGAEAIRDSLRGYIERGARISLELRKIHTVGDLAVLSSLATATGVGPGGEELATTTTEVARRQPDGRWLYVADDPFFAA</sequence>